<evidence type="ECO:0000256" key="3">
    <source>
        <dbReference type="ARBA" id="ARBA00022989"/>
    </source>
</evidence>
<sequence>FDETILKFKIEQKKFQDNKIYVPLDLKKFLHEYKNSEFLECSYSLTKKNFNNFGYVQYGKKSLMFSEKLKYIAQTLESLGVEYWLAGGTLLGWYRDCGFIPHTTDLDIGLFSQQHDSRVKKSFLGNKKAALIVEFGFPNDSYELRLDSEKLQIDLFYFYDLNSTHHWCGYQEKRVKKRRFLTKSNLCSGELFGQKYLVPCRVENYLNEEYGTNLWKVPKTNDYVWSNLVYWKNWTEAEWLNAIKFYHQDGSFLAKETLDYINIDEIEYAYPNRYSNK</sequence>
<evidence type="ECO:0000256" key="4">
    <source>
        <dbReference type="ARBA" id="ARBA00023136"/>
    </source>
</evidence>
<evidence type="ECO:0000259" key="5">
    <source>
        <dbReference type="Pfam" id="PF04991"/>
    </source>
</evidence>
<dbReference type="InterPro" id="IPR007074">
    <property type="entry name" value="LicD/FKTN/FKRP_NTP_transf"/>
</dbReference>
<name>A0A3M7PYM6_BRAPC</name>
<protein>
    <submittedName>
        <fullName evidence="6">THO complex subunit</fullName>
    </submittedName>
</protein>
<dbReference type="GO" id="GO:0009100">
    <property type="term" value="P:glycoprotein metabolic process"/>
    <property type="evidence" value="ECO:0007669"/>
    <property type="project" value="UniProtKB-ARBA"/>
</dbReference>
<gene>
    <name evidence="6" type="ORF">BpHYR1_008092</name>
</gene>
<evidence type="ECO:0000256" key="2">
    <source>
        <dbReference type="ARBA" id="ARBA00022692"/>
    </source>
</evidence>
<keyword evidence="4" id="KW-0472">Membrane</keyword>
<evidence type="ECO:0000313" key="7">
    <source>
        <dbReference type="Proteomes" id="UP000276133"/>
    </source>
</evidence>
<dbReference type="PANTHER" id="PTHR15407:SF28">
    <property type="entry name" value="RIBITOL-5-PHOSPHATE TRANSFERASE FKTN"/>
    <property type="match status" value="1"/>
</dbReference>
<keyword evidence="7" id="KW-1185">Reference proteome</keyword>
<dbReference type="GO" id="GO:0016020">
    <property type="term" value="C:membrane"/>
    <property type="evidence" value="ECO:0007669"/>
    <property type="project" value="UniProtKB-SubCell"/>
</dbReference>
<dbReference type="PANTHER" id="PTHR15407">
    <property type="entry name" value="FUKUTIN-RELATED"/>
    <property type="match status" value="1"/>
</dbReference>
<dbReference type="OrthoDB" id="444255at2759"/>
<organism evidence="6 7">
    <name type="scientific">Brachionus plicatilis</name>
    <name type="common">Marine rotifer</name>
    <name type="synonym">Brachionus muelleri</name>
    <dbReference type="NCBI Taxonomy" id="10195"/>
    <lineage>
        <taxon>Eukaryota</taxon>
        <taxon>Metazoa</taxon>
        <taxon>Spiralia</taxon>
        <taxon>Gnathifera</taxon>
        <taxon>Rotifera</taxon>
        <taxon>Eurotatoria</taxon>
        <taxon>Monogononta</taxon>
        <taxon>Pseudotrocha</taxon>
        <taxon>Ploima</taxon>
        <taxon>Brachionidae</taxon>
        <taxon>Brachionus</taxon>
    </lineage>
</organism>
<dbReference type="AlphaFoldDB" id="A0A3M7PYM6"/>
<dbReference type="Pfam" id="PF04991">
    <property type="entry name" value="LicD"/>
    <property type="match status" value="1"/>
</dbReference>
<feature type="non-terminal residue" evidence="6">
    <location>
        <position position="1"/>
    </location>
</feature>
<comment type="caution">
    <text evidence="6">The sequence shown here is derived from an EMBL/GenBank/DDBJ whole genome shotgun (WGS) entry which is preliminary data.</text>
</comment>
<dbReference type="EMBL" id="REGN01008236">
    <property type="protein sequence ID" value="RNA04113.1"/>
    <property type="molecule type" value="Genomic_DNA"/>
</dbReference>
<evidence type="ECO:0000256" key="1">
    <source>
        <dbReference type="ARBA" id="ARBA00004167"/>
    </source>
</evidence>
<keyword evidence="2" id="KW-0812">Transmembrane</keyword>
<comment type="subcellular location">
    <subcellularLocation>
        <location evidence="1">Membrane</location>
        <topology evidence="1">Single-pass membrane protein</topology>
    </subcellularLocation>
</comment>
<dbReference type="Proteomes" id="UP000276133">
    <property type="component" value="Unassembled WGS sequence"/>
</dbReference>
<proteinExistence type="predicted"/>
<keyword evidence="3" id="KW-1133">Transmembrane helix</keyword>
<reference evidence="6 7" key="1">
    <citation type="journal article" date="2018" name="Sci. Rep.">
        <title>Genomic signatures of local adaptation to the degree of environmental predictability in rotifers.</title>
        <authorList>
            <person name="Franch-Gras L."/>
            <person name="Hahn C."/>
            <person name="Garcia-Roger E.M."/>
            <person name="Carmona M.J."/>
            <person name="Serra M."/>
            <person name="Gomez A."/>
        </authorList>
    </citation>
    <scope>NUCLEOTIDE SEQUENCE [LARGE SCALE GENOMIC DNA]</scope>
    <source>
        <strain evidence="6">HYR1</strain>
    </source>
</reference>
<evidence type="ECO:0000313" key="6">
    <source>
        <dbReference type="EMBL" id="RNA04113.1"/>
    </source>
</evidence>
<feature type="domain" description="LicD/FKTN/FKRP nucleotidyltransferase" evidence="5">
    <location>
        <begin position="79"/>
        <end position="111"/>
    </location>
</feature>
<dbReference type="STRING" id="10195.A0A3M7PYM6"/>
<dbReference type="InterPro" id="IPR009644">
    <property type="entry name" value="FKTN/MNN4/W02B3.4-1"/>
</dbReference>
<accession>A0A3M7PYM6</accession>